<organism evidence="2 3">
    <name type="scientific">Brucella lupini</name>
    <dbReference type="NCBI Taxonomy" id="255457"/>
    <lineage>
        <taxon>Bacteria</taxon>
        <taxon>Pseudomonadati</taxon>
        <taxon>Pseudomonadota</taxon>
        <taxon>Alphaproteobacteria</taxon>
        <taxon>Hyphomicrobiales</taxon>
        <taxon>Brucellaceae</taxon>
        <taxon>Brucella/Ochrobactrum group</taxon>
        <taxon>Brucella</taxon>
    </lineage>
</organism>
<evidence type="ECO:0000313" key="1">
    <source>
        <dbReference type="EMBL" id="KAB2701308.1"/>
    </source>
</evidence>
<reference evidence="2 3" key="1">
    <citation type="submission" date="2017-07" db="EMBL/GenBank/DDBJ databases">
        <title>Draft genome of Ochrobactrum lupini type strain LUP21.</title>
        <authorList>
            <person name="Krzyzanowska D.M."/>
            <person name="Jafra S."/>
        </authorList>
    </citation>
    <scope>NUCLEOTIDE SEQUENCE [LARGE SCALE GENOMIC DNA]</scope>
    <source>
        <strain evidence="2 3">LUP21</strain>
    </source>
</reference>
<evidence type="ECO:0000313" key="2">
    <source>
        <dbReference type="EMBL" id="OYR26291.1"/>
    </source>
</evidence>
<reference evidence="1 4" key="2">
    <citation type="submission" date="2019-09" db="EMBL/GenBank/DDBJ databases">
        <title>Taxonomic organization of the family Brucellaceae based on a phylogenomic approach.</title>
        <authorList>
            <person name="Leclercq S."/>
            <person name="Cloeckaert A."/>
            <person name="Zygmunt M.S."/>
        </authorList>
    </citation>
    <scope>NUCLEOTIDE SEQUENCE [LARGE SCALE GENOMIC DNA]</scope>
    <source>
        <strain evidence="1 4">LUP23</strain>
    </source>
</reference>
<accession>A0A256GI61</accession>
<dbReference type="Proteomes" id="UP000435957">
    <property type="component" value="Unassembled WGS sequence"/>
</dbReference>
<keyword evidence="4" id="KW-1185">Reference proteome</keyword>
<dbReference type="RefSeq" id="WP_094515177.1">
    <property type="nucleotide sequence ID" value="NZ_JBHEEP010000030.1"/>
</dbReference>
<dbReference type="EMBL" id="WBWF01000027">
    <property type="protein sequence ID" value="KAB2701308.1"/>
    <property type="molecule type" value="Genomic_DNA"/>
</dbReference>
<sequence length="116" mass="12572">MPKRIKYSPEGVYVSRPGYDVETASLDKMSMFPGMGVMAQVLDGSVTLGAGGSQDFTITNPAGKLPYVILNSTGGEHPDRDTFCAEVNPPYNYVRIRNAVGQPTRTIRFAALIDNT</sequence>
<dbReference type="AlphaFoldDB" id="A0A256GI61"/>
<gene>
    <name evidence="2" type="ORF">CES86_3759</name>
    <name evidence="1" type="ORF">F9L03_23970</name>
</gene>
<name>A0A256GI61_9HYPH</name>
<proteinExistence type="predicted"/>
<protein>
    <submittedName>
        <fullName evidence="2">Uncharacterized protein</fullName>
    </submittedName>
</protein>
<dbReference type="Proteomes" id="UP000216363">
    <property type="component" value="Unassembled WGS sequence"/>
</dbReference>
<evidence type="ECO:0000313" key="4">
    <source>
        <dbReference type="Proteomes" id="UP000435957"/>
    </source>
</evidence>
<evidence type="ECO:0000313" key="3">
    <source>
        <dbReference type="Proteomes" id="UP000216363"/>
    </source>
</evidence>
<comment type="caution">
    <text evidence="2">The sequence shown here is derived from an EMBL/GenBank/DDBJ whole genome shotgun (WGS) entry which is preliminary data.</text>
</comment>
<dbReference type="EMBL" id="NNRN01000055">
    <property type="protein sequence ID" value="OYR26291.1"/>
    <property type="molecule type" value="Genomic_DNA"/>
</dbReference>